<dbReference type="RefSeq" id="WP_050435431.1">
    <property type="nucleotide sequence ID" value="NZ_CP012159.1"/>
</dbReference>
<dbReference type="Pfam" id="PF10092">
    <property type="entry name" value="DUF2330"/>
    <property type="match status" value="1"/>
</dbReference>
<organism evidence="3 4">
    <name type="scientific">Chondromyces crocatus</name>
    <dbReference type="NCBI Taxonomy" id="52"/>
    <lineage>
        <taxon>Bacteria</taxon>
        <taxon>Pseudomonadati</taxon>
        <taxon>Myxococcota</taxon>
        <taxon>Polyangia</taxon>
        <taxon>Polyangiales</taxon>
        <taxon>Polyangiaceae</taxon>
        <taxon>Chondromyces</taxon>
    </lineage>
</organism>
<evidence type="ECO:0008006" key="5">
    <source>
        <dbReference type="Google" id="ProtNLM"/>
    </source>
</evidence>
<evidence type="ECO:0000313" key="4">
    <source>
        <dbReference type="Proteomes" id="UP000067626"/>
    </source>
</evidence>
<protein>
    <recommendedName>
        <fullName evidence="5">DUF2330 domain-containing protein</fullName>
    </recommendedName>
</protein>
<accession>A0A0K1ETR0</accession>
<gene>
    <name evidence="3" type="ORF">CMC5_082750</name>
</gene>
<dbReference type="Proteomes" id="UP000067626">
    <property type="component" value="Chromosome"/>
</dbReference>
<feature type="signal peptide" evidence="2">
    <location>
        <begin position="1"/>
        <end position="24"/>
    </location>
</feature>
<dbReference type="OrthoDB" id="275368at2"/>
<reference evidence="3 4" key="1">
    <citation type="submission" date="2015-07" db="EMBL/GenBank/DDBJ databases">
        <title>Genome analysis of myxobacterium Chondromyces crocatus Cm c5 reveals a high potential for natural compound synthesis and the genetic basis for the loss of fruiting body formation.</title>
        <authorList>
            <person name="Zaburannyi N."/>
            <person name="Bunk B."/>
            <person name="Maier J."/>
            <person name="Overmann J."/>
            <person name="Mueller R."/>
        </authorList>
    </citation>
    <scope>NUCLEOTIDE SEQUENCE [LARGE SCALE GENOMIC DNA]</scope>
    <source>
        <strain evidence="3 4">Cm c5</strain>
    </source>
</reference>
<proteinExistence type="predicted"/>
<dbReference type="KEGG" id="ccro:CMC5_082750"/>
<evidence type="ECO:0000313" key="3">
    <source>
        <dbReference type="EMBL" id="AKT44037.1"/>
    </source>
</evidence>
<dbReference type="AlphaFoldDB" id="A0A0K1ETR0"/>
<keyword evidence="2" id="KW-0732">Signal</keyword>
<sequence length="375" mass="41177">MCRLPFAVCLLFAFVLLPGRRADACAPAYREGNRVRIDDESAIIVWDEASKTEHFIRRASFSSDATDFGFLVPTPSVPELAEARNEPFDALEQRVSPGVVYRAKIDGVKAGFLCALPFYMFLGRSEKSAVAPAAAPVRVLHAQTLAGYDAVVLEADRSDALAAWLREHGYATRPALEAWLQPYVTARWKITAFKIAPRKPGDRVATSAVRMSFTTERPFFPYREPADEQQAAPSDDPANATPPERRLRVFLIARSRMEGALGDGRRAWPGQVTWATLLAPRGAAPPTNIESIPIPFEDAWLTAFEDNASPRPGVDEVYFSPATDPSPFLPEPVVIVEPIKLPLPLDVLAVIGGGIYLAWRSARSRQRPPPSTLAS</sequence>
<name>A0A0K1ETR0_CHOCO</name>
<evidence type="ECO:0000256" key="1">
    <source>
        <dbReference type="SAM" id="MobiDB-lite"/>
    </source>
</evidence>
<dbReference type="InterPro" id="IPR019283">
    <property type="entry name" value="DUF2330"/>
</dbReference>
<keyword evidence="4" id="KW-1185">Reference proteome</keyword>
<feature type="region of interest" description="Disordered" evidence="1">
    <location>
        <begin position="220"/>
        <end position="242"/>
    </location>
</feature>
<dbReference type="EMBL" id="CP012159">
    <property type="protein sequence ID" value="AKT44037.1"/>
    <property type="molecule type" value="Genomic_DNA"/>
</dbReference>
<feature type="chain" id="PRO_5005460002" description="DUF2330 domain-containing protein" evidence="2">
    <location>
        <begin position="25"/>
        <end position="375"/>
    </location>
</feature>
<evidence type="ECO:0000256" key="2">
    <source>
        <dbReference type="SAM" id="SignalP"/>
    </source>
</evidence>